<sequence length="133" mass="15384">NITDDFVYKIVEACSKLELLCIGRLKHYKPISDQTIVAITHSCPNLHHLFLKDCHNITDVSVNRLLQHIYNLEYLELNQFIDEIAQHCSSLKFLSIQSTNISKDALSKLNPKIKIKRDLVLNIGLEKELNDLW</sequence>
<reference evidence="1" key="1">
    <citation type="submission" date="2021-06" db="EMBL/GenBank/DDBJ databases">
        <authorList>
            <person name="Kallberg Y."/>
            <person name="Tangrot J."/>
            <person name="Rosling A."/>
        </authorList>
    </citation>
    <scope>NUCLEOTIDE SEQUENCE</scope>
    <source>
        <strain evidence="1">UK204</strain>
    </source>
</reference>
<dbReference type="Gene3D" id="3.80.10.10">
    <property type="entry name" value="Ribonuclease Inhibitor"/>
    <property type="match status" value="1"/>
</dbReference>
<dbReference type="Proteomes" id="UP000789570">
    <property type="component" value="Unassembled WGS sequence"/>
</dbReference>
<name>A0A9N9NSL3_9GLOM</name>
<dbReference type="SUPFAM" id="SSF52047">
    <property type="entry name" value="RNI-like"/>
    <property type="match status" value="1"/>
</dbReference>
<organism evidence="1 2">
    <name type="scientific">Funneliformis caledonium</name>
    <dbReference type="NCBI Taxonomy" id="1117310"/>
    <lineage>
        <taxon>Eukaryota</taxon>
        <taxon>Fungi</taxon>
        <taxon>Fungi incertae sedis</taxon>
        <taxon>Mucoromycota</taxon>
        <taxon>Glomeromycotina</taxon>
        <taxon>Glomeromycetes</taxon>
        <taxon>Glomerales</taxon>
        <taxon>Glomeraceae</taxon>
        <taxon>Funneliformis</taxon>
    </lineage>
</organism>
<protein>
    <submittedName>
        <fullName evidence="1">9085_t:CDS:1</fullName>
    </submittedName>
</protein>
<dbReference type="OrthoDB" id="421226at2759"/>
<dbReference type="InterPro" id="IPR032675">
    <property type="entry name" value="LRR_dom_sf"/>
</dbReference>
<keyword evidence="2" id="KW-1185">Reference proteome</keyword>
<comment type="caution">
    <text evidence="1">The sequence shown here is derived from an EMBL/GenBank/DDBJ whole genome shotgun (WGS) entry which is preliminary data.</text>
</comment>
<evidence type="ECO:0000313" key="1">
    <source>
        <dbReference type="EMBL" id="CAG8760055.1"/>
    </source>
</evidence>
<dbReference type="SMART" id="SM00367">
    <property type="entry name" value="LRR_CC"/>
    <property type="match status" value="2"/>
</dbReference>
<dbReference type="EMBL" id="CAJVPQ010022169">
    <property type="protein sequence ID" value="CAG8760055.1"/>
    <property type="molecule type" value="Genomic_DNA"/>
</dbReference>
<dbReference type="AlphaFoldDB" id="A0A9N9NSL3"/>
<evidence type="ECO:0000313" key="2">
    <source>
        <dbReference type="Proteomes" id="UP000789570"/>
    </source>
</evidence>
<feature type="non-terminal residue" evidence="1">
    <location>
        <position position="1"/>
    </location>
</feature>
<feature type="non-terminal residue" evidence="1">
    <location>
        <position position="133"/>
    </location>
</feature>
<gene>
    <name evidence="1" type="ORF">FCALED_LOCUS16869</name>
</gene>
<accession>A0A9N9NSL3</accession>
<dbReference type="InterPro" id="IPR006553">
    <property type="entry name" value="Leu-rich_rpt_Cys-con_subtyp"/>
</dbReference>
<proteinExistence type="predicted"/>